<evidence type="ECO:0000256" key="2">
    <source>
        <dbReference type="ARBA" id="ARBA00022723"/>
    </source>
</evidence>
<sequence>MEAPNTPDTKGTNDHSAPKSKRRSDVWDHFYLAREGRYQCRYCTNTFSKLTATTPLRYHLRSQHASVLGDRFKTSSNHTGSISPGLINQYSPMGNISPSLLPGRNTSTLPQQMQHSQMNTTSSPLNQGNTFLPNSPQSVETLKNELLQTSSPLKEYRAPSKDWQEALLDWLISDLQPFQVVERPSFMNFIGKISQGCVLPDPNKLEQLAFHRFQKEKGLFKTKILEEASKVALSVDLWTSGDLRSYLALSIQYIDNEWDVKTYFLDVKDYDPSSDGNQIAAIVYNVLIDYNLAGKVIAITSDNAPNLMAGMPILTSILQEKMVELKFYSCSTKILNLVVQEGLKNESVVVSKVRTVITYIKNSHEIYSQLMELQRNAARPQQPLELDNPVQWNSTFNMLKCFLNHQEVIQTILKQNADLKDHLNVSDWERIKQYSALLQPFNQAAEILTVPCQSTLGKVYTIFHGLASILRDVPSKLPLISVETINSMLHTLLEYWSWNDFSSLQFIPVVLDPRVKLEYFSDDVNIEHVKECLVSIIEIYSLSGIGPAHTSSKHEPETNSLNLNNYISRPLKRGRIYSDSNELGMYFASPVVPPDSSALEWWKTNQNSYPILSKIARDFLSISAMVPPPEQLFNSSNDNYSKMLARLDQSEIARATLCLSSWTRST</sequence>
<dbReference type="InterPro" id="IPR052035">
    <property type="entry name" value="ZnF_BED_domain_contain"/>
</dbReference>
<evidence type="ECO:0000256" key="9">
    <source>
        <dbReference type="PROSITE-ProRule" id="PRU00027"/>
    </source>
</evidence>
<dbReference type="InterPro" id="IPR008906">
    <property type="entry name" value="HATC_C_dom"/>
</dbReference>
<dbReference type="Pfam" id="PF02892">
    <property type="entry name" value="zf-BED"/>
    <property type="match status" value="1"/>
</dbReference>
<gene>
    <name evidence="12" type="ORF">K7432_018654</name>
</gene>
<dbReference type="Proteomes" id="UP001479436">
    <property type="component" value="Unassembled WGS sequence"/>
</dbReference>
<dbReference type="Pfam" id="PF05699">
    <property type="entry name" value="Dimer_Tnp_hAT"/>
    <property type="match status" value="1"/>
</dbReference>
<reference evidence="12 13" key="1">
    <citation type="submission" date="2023-04" db="EMBL/GenBank/DDBJ databases">
        <title>Genome of Basidiobolus ranarum AG-B5.</title>
        <authorList>
            <person name="Stajich J.E."/>
            <person name="Carter-House D."/>
            <person name="Gryganskyi A."/>
        </authorList>
    </citation>
    <scope>NUCLEOTIDE SEQUENCE [LARGE SCALE GENOMIC DNA]</scope>
    <source>
        <strain evidence="12 13">AG-B5</strain>
    </source>
</reference>
<accession>A0ABR2WBT3</accession>
<feature type="region of interest" description="Disordered" evidence="10">
    <location>
        <begin position="1"/>
        <end position="23"/>
    </location>
</feature>
<keyword evidence="3 9" id="KW-0863">Zinc-finger</keyword>
<dbReference type="PROSITE" id="PS50808">
    <property type="entry name" value="ZF_BED"/>
    <property type="match status" value="1"/>
</dbReference>
<evidence type="ECO:0000256" key="4">
    <source>
        <dbReference type="ARBA" id="ARBA00022833"/>
    </source>
</evidence>
<proteinExistence type="predicted"/>
<comment type="caution">
    <text evidence="12">The sequence shown here is derived from an EMBL/GenBank/DDBJ whole genome shotgun (WGS) entry which is preliminary data.</text>
</comment>
<organism evidence="12 13">
    <name type="scientific">Basidiobolus ranarum</name>
    <dbReference type="NCBI Taxonomy" id="34480"/>
    <lineage>
        <taxon>Eukaryota</taxon>
        <taxon>Fungi</taxon>
        <taxon>Fungi incertae sedis</taxon>
        <taxon>Zoopagomycota</taxon>
        <taxon>Entomophthoromycotina</taxon>
        <taxon>Basidiobolomycetes</taxon>
        <taxon>Basidiobolales</taxon>
        <taxon>Basidiobolaceae</taxon>
        <taxon>Basidiobolus</taxon>
    </lineage>
</organism>
<protein>
    <recommendedName>
        <fullName evidence="11">BED-type domain-containing protein</fullName>
    </recommendedName>
</protein>
<dbReference type="SUPFAM" id="SSF53098">
    <property type="entry name" value="Ribonuclease H-like"/>
    <property type="match status" value="1"/>
</dbReference>
<dbReference type="SUPFAM" id="SSF57667">
    <property type="entry name" value="beta-beta-alpha zinc fingers"/>
    <property type="match status" value="1"/>
</dbReference>
<evidence type="ECO:0000256" key="8">
    <source>
        <dbReference type="ARBA" id="ARBA00023242"/>
    </source>
</evidence>
<evidence type="ECO:0000259" key="11">
    <source>
        <dbReference type="PROSITE" id="PS50808"/>
    </source>
</evidence>
<evidence type="ECO:0000313" key="12">
    <source>
        <dbReference type="EMBL" id="KAK9729678.1"/>
    </source>
</evidence>
<evidence type="ECO:0000256" key="10">
    <source>
        <dbReference type="SAM" id="MobiDB-lite"/>
    </source>
</evidence>
<evidence type="ECO:0000256" key="6">
    <source>
        <dbReference type="ARBA" id="ARBA00023125"/>
    </source>
</evidence>
<dbReference type="InterPro" id="IPR003656">
    <property type="entry name" value="Znf_BED"/>
</dbReference>
<keyword evidence="6" id="KW-0238">DNA-binding</keyword>
<evidence type="ECO:0000256" key="7">
    <source>
        <dbReference type="ARBA" id="ARBA00023163"/>
    </source>
</evidence>
<keyword evidence="2" id="KW-0479">Metal-binding</keyword>
<feature type="compositionally biased region" description="Polar residues" evidence="10">
    <location>
        <begin position="1"/>
        <end position="10"/>
    </location>
</feature>
<dbReference type="SUPFAM" id="SSF140996">
    <property type="entry name" value="Hermes dimerisation domain"/>
    <property type="match status" value="1"/>
</dbReference>
<keyword evidence="4" id="KW-0862">Zinc</keyword>
<comment type="subcellular location">
    <subcellularLocation>
        <location evidence="1">Nucleus</location>
    </subcellularLocation>
</comment>
<name>A0ABR2WBT3_9FUNG</name>
<keyword evidence="8" id="KW-0539">Nucleus</keyword>
<dbReference type="PANTHER" id="PTHR46481:SF10">
    <property type="entry name" value="ZINC FINGER BED DOMAIN-CONTAINING PROTEIN 39"/>
    <property type="match status" value="1"/>
</dbReference>
<dbReference type="SMART" id="SM00614">
    <property type="entry name" value="ZnF_BED"/>
    <property type="match status" value="1"/>
</dbReference>
<dbReference type="InterPro" id="IPR012337">
    <property type="entry name" value="RNaseH-like_sf"/>
</dbReference>
<feature type="compositionally biased region" description="Basic and acidic residues" evidence="10">
    <location>
        <begin position="11"/>
        <end position="23"/>
    </location>
</feature>
<evidence type="ECO:0000256" key="3">
    <source>
        <dbReference type="ARBA" id="ARBA00022771"/>
    </source>
</evidence>
<dbReference type="EMBL" id="JASJQH010006877">
    <property type="protein sequence ID" value="KAK9729678.1"/>
    <property type="molecule type" value="Genomic_DNA"/>
</dbReference>
<evidence type="ECO:0000256" key="1">
    <source>
        <dbReference type="ARBA" id="ARBA00004123"/>
    </source>
</evidence>
<evidence type="ECO:0000256" key="5">
    <source>
        <dbReference type="ARBA" id="ARBA00023015"/>
    </source>
</evidence>
<keyword evidence="5" id="KW-0805">Transcription regulation</keyword>
<keyword evidence="7" id="KW-0804">Transcription</keyword>
<feature type="domain" description="BED-type" evidence="11">
    <location>
        <begin position="21"/>
        <end position="71"/>
    </location>
</feature>
<evidence type="ECO:0000313" key="13">
    <source>
        <dbReference type="Proteomes" id="UP001479436"/>
    </source>
</evidence>
<dbReference type="InterPro" id="IPR036236">
    <property type="entry name" value="Znf_C2H2_sf"/>
</dbReference>
<keyword evidence="13" id="KW-1185">Reference proteome</keyword>
<dbReference type="PANTHER" id="PTHR46481">
    <property type="entry name" value="ZINC FINGER BED DOMAIN-CONTAINING PROTEIN 4"/>
    <property type="match status" value="1"/>
</dbReference>